<organism evidence="2 3">
    <name type="scientific">Carnegiea gigantea</name>
    <dbReference type="NCBI Taxonomy" id="171969"/>
    <lineage>
        <taxon>Eukaryota</taxon>
        <taxon>Viridiplantae</taxon>
        <taxon>Streptophyta</taxon>
        <taxon>Embryophyta</taxon>
        <taxon>Tracheophyta</taxon>
        <taxon>Spermatophyta</taxon>
        <taxon>Magnoliopsida</taxon>
        <taxon>eudicotyledons</taxon>
        <taxon>Gunneridae</taxon>
        <taxon>Pentapetalae</taxon>
        <taxon>Caryophyllales</taxon>
        <taxon>Cactineae</taxon>
        <taxon>Cactaceae</taxon>
        <taxon>Cactoideae</taxon>
        <taxon>Echinocereeae</taxon>
        <taxon>Carnegiea</taxon>
    </lineage>
</organism>
<dbReference type="Proteomes" id="UP001153076">
    <property type="component" value="Unassembled WGS sequence"/>
</dbReference>
<feature type="compositionally biased region" description="Basic and acidic residues" evidence="1">
    <location>
        <begin position="1"/>
        <end position="18"/>
    </location>
</feature>
<proteinExistence type="predicted"/>
<dbReference type="AlphaFoldDB" id="A0A9Q1QHN9"/>
<gene>
    <name evidence="2" type="ORF">Cgig2_015510</name>
</gene>
<evidence type="ECO:0000313" key="3">
    <source>
        <dbReference type="Proteomes" id="UP001153076"/>
    </source>
</evidence>
<dbReference type="OrthoDB" id="649363at2759"/>
<evidence type="ECO:0000256" key="1">
    <source>
        <dbReference type="SAM" id="MobiDB-lite"/>
    </source>
</evidence>
<dbReference type="EMBL" id="JAKOGI010000145">
    <property type="protein sequence ID" value="KAJ8442169.1"/>
    <property type="molecule type" value="Genomic_DNA"/>
</dbReference>
<comment type="caution">
    <text evidence="2">The sequence shown here is derived from an EMBL/GenBank/DDBJ whole genome shotgun (WGS) entry which is preliminary data.</text>
</comment>
<sequence length="192" mass="21285">MISGLKDENGDSQTRDEDISNIPITPKPYESANFTVSDLIDHDSACWQTNLVCQVFLDCDAKLILSLFTVETAYHMLISDTLANPPRSPTALFGVLFGAAKCLHAYAVLGGERQPLSFLVPWPLLDGSPFSPWAASFVAIWKKRTPMQFWIAHLCHIFGKVVTLTIPYGPHGSIRWLTVWITQGIHLMLAAS</sequence>
<name>A0A9Q1QHN9_9CARY</name>
<accession>A0A9Q1QHN9</accession>
<reference evidence="2" key="1">
    <citation type="submission" date="2022-04" db="EMBL/GenBank/DDBJ databases">
        <title>Carnegiea gigantea Genome sequencing and assembly v2.</title>
        <authorList>
            <person name="Copetti D."/>
            <person name="Sanderson M.J."/>
            <person name="Burquez A."/>
            <person name="Wojciechowski M.F."/>
        </authorList>
    </citation>
    <scope>NUCLEOTIDE SEQUENCE</scope>
    <source>
        <strain evidence="2">SGP5-SGP5p</strain>
        <tissue evidence="2">Aerial part</tissue>
    </source>
</reference>
<evidence type="ECO:0000313" key="2">
    <source>
        <dbReference type="EMBL" id="KAJ8442169.1"/>
    </source>
</evidence>
<feature type="region of interest" description="Disordered" evidence="1">
    <location>
        <begin position="1"/>
        <end position="25"/>
    </location>
</feature>
<keyword evidence="3" id="KW-1185">Reference proteome</keyword>
<protein>
    <submittedName>
        <fullName evidence="2">Uncharacterized protein</fullName>
    </submittedName>
</protein>